<dbReference type="GO" id="GO:0006352">
    <property type="term" value="P:DNA-templated transcription initiation"/>
    <property type="evidence" value="ECO:0007669"/>
    <property type="project" value="InterPro"/>
</dbReference>
<evidence type="ECO:0000313" key="8">
    <source>
        <dbReference type="EMBL" id="MBB4920522.1"/>
    </source>
</evidence>
<reference evidence="8 9" key="1">
    <citation type="submission" date="2020-08" db="EMBL/GenBank/DDBJ databases">
        <title>Genomic Encyclopedia of Type Strains, Phase III (KMG-III): the genomes of soil and plant-associated and newly described type strains.</title>
        <authorList>
            <person name="Whitman W."/>
        </authorList>
    </citation>
    <scope>NUCLEOTIDE SEQUENCE [LARGE SCALE GENOMIC DNA]</scope>
    <source>
        <strain evidence="8 9">CECT 8840</strain>
    </source>
</reference>
<dbReference type="Gene3D" id="1.10.1740.10">
    <property type="match status" value="1"/>
</dbReference>
<feature type="region of interest" description="Disordered" evidence="5">
    <location>
        <begin position="82"/>
        <end position="101"/>
    </location>
</feature>
<dbReference type="PANTHER" id="PTHR43133:SF25">
    <property type="entry name" value="RNA POLYMERASE SIGMA FACTOR RFAY-RELATED"/>
    <property type="match status" value="1"/>
</dbReference>
<accession>A0A7W7QVH4</accession>
<dbReference type="Pfam" id="PF04542">
    <property type="entry name" value="Sigma70_r2"/>
    <property type="match status" value="1"/>
</dbReference>
<dbReference type="SUPFAM" id="SSF88659">
    <property type="entry name" value="Sigma3 and sigma4 domains of RNA polymerase sigma factors"/>
    <property type="match status" value="1"/>
</dbReference>
<evidence type="ECO:0000259" key="7">
    <source>
        <dbReference type="Pfam" id="PF08281"/>
    </source>
</evidence>
<evidence type="ECO:0000256" key="4">
    <source>
        <dbReference type="ARBA" id="ARBA00023163"/>
    </source>
</evidence>
<keyword evidence="4" id="KW-0804">Transcription</keyword>
<dbReference type="Gene3D" id="1.10.10.10">
    <property type="entry name" value="Winged helix-like DNA-binding domain superfamily/Winged helix DNA-binding domain"/>
    <property type="match status" value="1"/>
</dbReference>
<gene>
    <name evidence="8" type="ORF">FHS44_007673</name>
</gene>
<keyword evidence="3" id="KW-0731">Sigma factor</keyword>
<dbReference type="EMBL" id="JACHJP010000014">
    <property type="protein sequence ID" value="MBB4920522.1"/>
    <property type="molecule type" value="Genomic_DNA"/>
</dbReference>
<keyword evidence="2" id="KW-0805">Transcription regulation</keyword>
<dbReference type="InterPro" id="IPR036388">
    <property type="entry name" value="WH-like_DNA-bd_sf"/>
</dbReference>
<evidence type="ECO:0000259" key="6">
    <source>
        <dbReference type="Pfam" id="PF04542"/>
    </source>
</evidence>
<dbReference type="AlphaFoldDB" id="A0A7W7QVH4"/>
<dbReference type="NCBIfam" id="TIGR02937">
    <property type="entry name" value="sigma70-ECF"/>
    <property type="match status" value="1"/>
</dbReference>
<comment type="similarity">
    <text evidence="1">Belongs to the sigma-70 factor family. ECF subfamily.</text>
</comment>
<evidence type="ECO:0000256" key="3">
    <source>
        <dbReference type="ARBA" id="ARBA00023082"/>
    </source>
</evidence>
<dbReference type="GO" id="GO:0003677">
    <property type="term" value="F:DNA binding"/>
    <property type="evidence" value="ECO:0007669"/>
    <property type="project" value="InterPro"/>
</dbReference>
<dbReference type="Proteomes" id="UP000552644">
    <property type="component" value="Unassembled WGS sequence"/>
</dbReference>
<comment type="caution">
    <text evidence="8">The sequence shown here is derived from an EMBL/GenBank/DDBJ whole genome shotgun (WGS) entry which is preliminary data.</text>
</comment>
<protein>
    <submittedName>
        <fullName evidence="8">RNA polymerase sigma-70 factor (ECF subfamily)</fullName>
    </submittedName>
</protein>
<proteinExistence type="inferred from homology"/>
<feature type="domain" description="RNA polymerase sigma factor 70 region 4 type 2" evidence="7">
    <location>
        <begin position="110"/>
        <end position="157"/>
    </location>
</feature>
<name>A0A7W7QVH4_9ACTN</name>
<sequence length="178" mass="19723">MTHPPGARDRFEAIYNAHYPAIHQYAARRTDSREDTADVMSETFLTAWRRIADVPEGETALLWLYGVACRVLANQRRGQSSRAGLAERLRDESSATRASGPDGLDHVRVAFDGLSARDREVLALACWEGLTGPEIGRVLGCTATAARIRLHRARRRLARALGLTEEDQAITELRGESL</sequence>
<evidence type="ECO:0000256" key="2">
    <source>
        <dbReference type="ARBA" id="ARBA00023015"/>
    </source>
</evidence>
<dbReference type="InterPro" id="IPR013325">
    <property type="entry name" value="RNA_pol_sigma_r2"/>
</dbReference>
<dbReference type="InterPro" id="IPR013324">
    <property type="entry name" value="RNA_pol_sigma_r3/r4-like"/>
</dbReference>
<dbReference type="PANTHER" id="PTHR43133">
    <property type="entry name" value="RNA POLYMERASE ECF-TYPE SIGMA FACTO"/>
    <property type="match status" value="1"/>
</dbReference>
<evidence type="ECO:0000256" key="1">
    <source>
        <dbReference type="ARBA" id="ARBA00010641"/>
    </source>
</evidence>
<dbReference type="InterPro" id="IPR039425">
    <property type="entry name" value="RNA_pol_sigma-70-like"/>
</dbReference>
<keyword evidence="9" id="KW-1185">Reference proteome</keyword>
<feature type="domain" description="RNA polymerase sigma-70 region 2" evidence="6">
    <location>
        <begin position="14"/>
        <end position="80"/>
    </location>
</feature>
<dbReference type="InterPro" id="IPR007627">
    <property type="entry name" value="RNA_pol_sigma70_r2"/>
</dbReference>
<evidence type="ECO:0000313" key="9">
    <source>
        <dbReference type="Proteomes" id="UP000552644"/>
    </source>
</evidence>
<dbReference type="SUPFAM" id="SSF88946">
    <property type="entry name" value="Sigma2 domain of RNA polymerase sigma factors"/>
    <property type="match status" value="1"/>
</dbReference>
<dbReference type="InterPro" id="IPR013249">
    <property type="entry name" value="RNA_pol_sigma70_r4_t2"/>
</dbReference>
<evidence type="ECO:0000256" key="5">
    <source>
        <dbReference type="SAM" id="MobiDB-lite"/>
    </source>
</evidence>
<feature type="compositionally biased region" description="Basic and acidic residues" evidence="5">
    <location>
        <begin position="85"/>
        <end position="94"/>
    </location>
</feature>
<organism evidence="8 9">
    <name type="scientific">Streptosporangium saharense</name>
    <dbReference type="NCBI Taxonomy" id="1706840"/>
    <lineage>
        <taxon>Bacteria</taxon>
        <taxon>Bacillati</taxon>
        <taxon>Actinomycetota</taxon>
        <taxon>Actinomycetes</taxon>
        <taxon>Streptosporangiales</taxon>
        <taxon>Streptosporangiaceae</taxon>
        <taxon>Streptosporangium</taxon>
    </lineage>
</organism>
<dbReference type="RefSeq" id="WP_184724904.1">
    <property type="nucleotide sequence ID" value="NZ_JACHJP010000014.1"/>
</dbReference>
<dbReference type="GO" id="GO:0016987">
    <property type="term" value="F:sigma factor activity"/>
    <property type="evidence" value="ECO:0007669"/>
    <property type="project" value="UniProtKB-KW"/>
</dbReference>
<dbReference type="Pfam" id="PF08281">
    <property type="entry name" value="Sigma70_r4_2"/>
    <property type="match status" value="1"/>
</dbReference>
<dbReference type="InterPro" id="IPR014284">
    <property type="entry name" value="RNA_pol_sigma-70_dom"/>
</dbReference>